<dbReference type="GO" id="GO:0015385">
    <property type="term" value="F:sodium:proton antiporter activity"/>
    <property type="evidence" value="ECO:0007669"/>
    <property type="project" value="TreeGrafter"/>
</dbReference>
<feature type="region of interest" description="Disordered" evidence="2">
    <location>
        <begin position="117"/>
        <end position="136"/>
    </location>
</feature>
<dbReference type="PANTHER" id="PTHR34703">
    <property type="entry name" value="ANTIPORTER SUBUNIT MNHG2-RELATED"/>
    <property type="match status" value="1"/>
</dbReference>
<evidence type="ECO:0000256" key="2">
    <source>
        <dbReference type="SAM" id="MobiDB-lite"/>
    </source>
</evidence>
<dbReference type="OrthoDB" id="3214257at2"/>
<organism evidence="4 5">
    <name type="scientific">Cellulomonas carbonis T26</name>
    <dbReference type="NCBI Taxonomy" id="947969"/>
    <lineage>
        <taxon>Bacteria</taxon>
        <taxon>Bacillati</taxon>
        <taxon>Actinomycetota</taxon>
        <taxon>Actinomycetes</taxon>
        <taxon>Micrococcales</taxon>
        <taxon>Cellulomonadaceae</taxon>
        <taxon>Cellulomonas</taxon>
    </lineage>
</organism>
<dbReference type="PANTHER" id="PTHR34703:SF1">
    <property type="entry name" value="ANTIPORTER SUBUNIT MNHG2-RELATED"/>
    <property type="match status" value="1"/>
</dbReference>
<reference evidence="4 5" key="2">
    <citation type="journal article" date="2015" name="Stand. Genomic Sci.">
        <title>Draft genome sequence of Cellulomonas carbonis T26(T) and comparative analysis of six Cellulomonas genomes.</title>
        <authorList>
            <person name="Zhuang W."/>
            <person name="Zhang S."/>
            <person name="Xia X."/>
            <person name="Wang G."/>
        </authorList>
    </citation>
    <scope>NUCLEOTIDE SEQUENCE [LARGE SCALE GENOMIC DNA]</scope>
    <source>
        <strain evidence="4 5">T26</strain>
    </source>
</reference>
<evidence type="ECO:0000313" key="5">
    <source>
        <dbReference type="Proteomes" id="UP000029839"/>
    </source>
</evidence>
<keyword evidence="3" id="KW-0472">Membrane</keyword>
<comment type="similarity">
    <text evidence="1">Belongs to the CPA3 antiporters (TC 2.A.63) subunit G family.</text>
</comment>
<gene>
    <name evidence="4" type="ORF">N868_08615</name>
</gene>
<evidence type="ECO:0000313" key="4">
    <source>
        <dbReference type="EMBL" id="KGM10875.1"/>
    </source>
</evidence>
<dbReference type="NCBIfam" id="TIGR01300">
    <property type="entry name" value="CPA3_mnhG_phaG"/>
    <property type="match status" value="1"/>
</dbReference>
<dbReference type="Pfam" id="PF03334">
    <property type="entry name" value="PhaG_MnhG_YufB"/>
    <property type="match status" value="1"/>
</dbReference>
<dbReference type="RefSeq" id="WP_052426160.1">
    <property type="nucleotide sequence ID" value="NZ_AXCY01000036.1"/>
</dbReference>
<dbReference type="AlphaFoldDB" id="A0A0A0BSI3"/>
<comment type="caution">
    <text evidence="4">The sequence shown here is derived from an EMBL/GenBank/DDBJ whole genome shotgun (WGS) entry which is preliminary data.</text>
</comment>
<name>A0A0A0BSI3_9CELL</name>
<feature type="transmembrane region" description="Helical" evidence="3">
    <location>
        <begin position="69"/>
        <end position="90"/>
    </location>
</feature>
<evidence type="ECO:0000256" key="1">
    <source>
        <dbReference type="ARBA" id="ARBA00008404"/>
    </source>
</evidence>
<reference evidence="4 5" key="1">
    <citation type="submission" date="2013-08" db="EMBL/GenBank/DDBJ databases">
        <title>Genome sequencing of Cellulomonas carbonis T26.</title>
        <authorList>
            <person name="Chen F."/>
            <person name="Li Y."/>
            <person name="Wang G."/>
        </authorList>
    </citation>
    <scope>NUCLEOTIDE SEQUENCE [LARGE SCALE GENOMIC DNA]</scope>
    <source>
        <strain evidence="4 5">T26</strain>
    </source>
</reference>
<keyword evidence="5" id="KW-1185">Reference proteome</keyword>
<feature type="transmembrane region" description="Helical" evidence="3">
    <location>
        <begin position="12"/>
        <end position="32"/>
    </location>
</feature>
<dbReference type="InterPro" id="IPR005133">
    <property type="entry name" value="PhaG_MnhG_YufB"/>
</dbReference>
<keyword evidence="3" id="KW-0812">Transmembrane</keyword>
<protein>
    <submittedName>
        <fullName evidence="4">Cation:proton antiporter</fullName>
    </submittedName>
</protein>
<dbReference type="NCBIfam" id="NF009314">
    <property type="entry name" value="PRK12674.1-2"/>
    <property type="match status" value="1"/>
</dbReference>
<dbReference type="EMBL" id="AXCY01000036">
    <property type="protein sequence ID" value="KGM10875.1"/>
    <property type="molecule type" value="Genomic_DNA"/>
</dbReference>
<keyword evidence="3" id="KW-1133">Transmembrane helix</keyword>
<dbReference type="Proteomes" id="UP000029839">
    <property type="component" value="Unassembled WGS sequence"/>
</dbReference>
<sequence>MNDTLAGVLDAASSVVLLAGALLTFAAGVGVVRFPDLLARTHVGAKPQVLGLMLVLLGLELRLRTLSALWVMVLVVLFQLLTSPVTAHMVSRAGFRTGKVDHDRLVVDELTRDMERADGDVEGPRVDRGRPGDATT</sequence>
<proteinExistence type="inferred from homology"/>
<evidence type="ECO:0000256" key="3">
    <source>
        <dbReference type="SAM" id="Phobius"/>
    </source>
</evidence>
<accession>A0A0A0BSI3</accession>